<comment type="caution">
    <text evidence="3">The sequence shown here is derived from an EMBL/GenBank/DDBJ whole genome shotgun (WGS) entry which is preliminary data.</text>
</comment>
<sequence>MQPCPIAGIKGSFGDVIALVRAGSDRRVSCFCGKPIKASDRDVSVAKALVRLFSSHHRGMTAGERIEKRRAIFAQNNVLVGQNVQIAMRVGVGIPLHPSAYDDVEAEQRRHGSSLAQATAASAKESHEEHLLPSSLLLHPQPMALFSVVATFKEVCEPSKSTVSALHSFERALDVEFVDWRQLVAVTKNRRKMRRVMRDRYNVSTVSGALTTNAVRMFLNFIKGHLAKMTDGQNWQPLLDMTGNMVTSLVKECRHLLTKAHGKAQAKHQAEERLDHPTRKRIEREVLKTLKSRVSDPLPDSTKERLSEAVWWRQAIYVAMSVNEGHRTGVYQNLTVAEFQGAQGDDDVIITHVGGKTARKYKTAQVPISARLVPLIDHYLGRYHSILGGKSELLLPYLNVWDSKNIDLNIEALGDVPYPRLLRGSHTRRHHVQLGHELHDKRRLQGTTVSELAELRCHSLPTAFRN</sequence>
<proteinExistence type="predicted"/>
<evidence type="ECO:0000313" key="3">
    <source>
        <dbReference type="EMBL" id="KAF0294474.1"/>
    </source>
</evidence>
<feature type="region of interest" description="Disordered" evidence="1">
    <location>
        <begin position="105"/>
        <end position="124"/>
    </location>
</feature>
<keyword evidence="4" id="KW-1185">Reference proteome</keyword>
<dbReference type="AlphaFoldDB" id="A0A6A4VS96"/>
<evidence type="ECO:0000313" key="4">
    <source>
        <dbReference type="Proteomes" id="UP000440578"/>
    </source>
</evidence>
<name>A0A6A4VS96_AMPAM</name>
<evidence type="ECO:0000256" key="1">
    <source>
        <dbReference type="SAM" id="MobiDB-lite"/>
    </source>
</evidence>
<protein>
    <submittedName>
        <fullName evidence="3">Uncharacterized protein</fullName>
    </submittedName>
</protein>
<gene>
    <name evidence="3" type="ORF">FJT64_007840</name>
    <name evidence="2" type="ORF">FJT64_011251</name>
</gene>
<organism evidence="3 4">
    <name type="scientific">Amphibalanus amphitrite</name>
    <name type="common">Striped barnacle</name>
    <name type="synonym">Balanus amphitrite</name>
    <dbReference type="NCBI Taxonomy" id="1232801"/>
    <lineage>
        <taxon>Eukaryota</taxon>
        <taxon>Metazoa</taxon>
        <taxon>Ecdysozoa</taxon>
        <taxon>Arthropoda</taxon>
        <taxon>Crustacea</taxon>
        <taxon>Multicrustacea</taxon>
        <taxon>Cirripedia</taxon>
        <taxon>Thoracica</taxon>
        <taxon>Thoracicalcarea</taxon>
        <taxon>Balanomorpha</taxon>
        <taxon>Balanoidea</taxon>
        <taxon>Balanidae</taxon>
        <taxon>Amphibalaninae</taxon>
        <taxon>Amphibalanus</taxon>
    </lineage>
</organism>
<dbReference type="EMBL" id="VIIS01001946">
    <property type="protein sequence ID" value="KAF0290539.1"/>
    <property type="molecule type" value="Genomic_DNA"/>
</dbReference>
<reference evidence="3 4" key="1">
    <citation type="submission" date="2019-07" db="EMBL/GenBank/DDBJ databases">
        <title>Draft genome assembly of a fouling barnacle, Amphibalanus amphitrite (Darwin, 1854): The first reference genome for Thecostraca.</title>
        <authorList>
            <person name="Kim W."/>
        </authorList>
    </citation>
    <scope>NUCLEOTIDE SEQUENCE [LARGE SCALE GENOMIC DNA]</scope>
    <source>
        <strain evidence="3">SNU_AA5</strain>
        <tissue evidence="3">Soma without cirri and trophi</tissue>
    </source>
</reference>
<dbReference type="EMBL" id="VIIS01001684">
    <property type="protein sequence ID" value="KAF0294474.1"/>
    <property type="molecule type" value="Genomic_DNA"/>
</dbReference>
<evidence type="ECO:0000313" key="2">
    <source>
        <dbReference type="EMBL" id="KAF0290539.1"/>
    </source>
</evidence>
<dbReference type="Proteomes" id="UP000440578">
    <property type="component" value="Unassembled WGS sequence"/>
</dbReference>
<accession>A0A6A4VS96</accession>